<keyword evidence="2" id="KW-1185">Reference proteome</keyword>
<accession>A0ABQ8F9E8</accession>
<evidence type="ECO:0008006" key="3">
    <source>
        <dbReference type="Google" id="ProtNLM"/>
    </source>
</evidence>
<sequence>MAFVELRKITVKLVVSRNLVHAIPLGRLNIWNTHAITGVEEGLNSIVDQESVARNVAIVDLRNSTVVLAASRNLVYVIPLCRLDLWK</sequence>
<reference evidence="1 2" key="1">
    <citation type="submission" date="2021-02" db="EMBL/GenBank/DDBJ databases">
        <title>Variation within the Batrachochytrium salamandrivorans European outbreak.</title>
        <authorList>
            <person name="Kelly M."/>
            <person name="Pasmans F."/>
            <person name="Shea T.P."/>
            <person name="Munoz J.F."/>
            <person name="Carranza S."/>
            <person name="Cuomo C.A."/>
            <person name="Martel A."/>
        </authorList>
    </citation>
    <scope>NUCLEOTIDE SEQUENCE [LARGE SCALE GENOMIC DNA]</scope>
    <source>
        <strain evidence="1 2">AMFP18/2</strain>
    </source>
</reference>
<name>A0ABQ8F9E8_9FUNG</name>
<protein>
    <recommendedName>
        <fullName evidence="3">CNH domain-containing protein</fullName>
    </recommendedName>
</protein>
<dbReference type="EMBL" id="JAFCIX010000365">
    <property type="protein sequence ID" value="KAH6592923.1"/>
    <property type="molecule type" value="Genomic_DNA"/>
</dbReference>
<gene>
    <name evidence="1" type="ORF">BASA50_007761</name>
</gene>
<organism evidence="1 2">
    <name type="scientific">Batrachochytrium salamandrivorans</name>
    <dbReference type="NCBI Taxonomy" id="1357716"/>
    <lineage>
        <taxon>Eukaryota</taxon>
        <taxon>Fungi</taxon>
        <taxon>Fungi incertae sedis</taxon>
        <taxon>Chytridiomycota</taxon>
        <taxon>Chytridiomycota incertae sedis</taxon>
        <taxon>Chytridiomycetes</taxon>
        <taxon>Rhizophydiales</taxon>
        <taxon>Rhizophydiales incertae sedis</taxon>
        <taxon>Batrachochytrium</taxon>
    </lineage>
</organism>
<comment type="caution">
    <text evidence="1">The sequence shown here is derived from an EMBL/GenBank/DDBJ whole genome shotgun (WGS) entry which is preliminary data.</text>
</comment>
<dbReference type="Proteomes" id="UP001648503">
    <property type="component" value="Unassembled WGS sequence"/>
</dbReference>
<evidence type="ECO:0000313" key="2">
    <source>
        <dbReference type="Proteomes" id="UP001648503"/>
    </source>
</evidence>
<proteinExistence type="predicted"/>
<evidence type="ECO:0000313" key="1">
    <source>
        <dbReference type="EMBL" id="KAH6592923.1"/>
    </source>
</evidence>